<dbReference type="Proteomes" id="UP000886520">
    <property type="component" value="Chromosome 21"/>
</dbReference>
<name>A0A9D4U7Q1_ADICA</name>
<dbReference type="InterPro" id="IPR012337">
    <property type="entry name" value="RNaseH-like_sf"/>
</dbReference>
<dbReference type="OrthoDB" id="6621980at2759"/>
<dbReference type="AlphaFoldDB" id="A0A9D4U7Q1"/>
<accession>A0A9D4U7Q1</accession>
<sequence>MWKEQEKRRMVPFSKHIAKMHDAEMERIVTWMQIAWSVLRRFMPIEEYAKQCGFQKFMGTSNMPIVNEYSSYVSKDAAKEFGKAIRHVYLEKLKSDISKSPWYALQVDESTDLSTMQYMILYVTYIENAGNGEICTKFIDLLRPESASTESLFDALVSYLKLVDLPMQKLVGIATDGATVMTGQHTGLVTRLREKVPHLISFHYIAHRQALVAGDAFKTNKEFKYVDKLARKVYEWTSRSAKRHAFLGEAVRAFGIGRRGKLRVLKMHDVRWLSKGQVMVSIVRIMPALLTVLKSEDATLYGYLTNYKVQCLFHFFADVLGELNVLNSNFQEEHPDIASIGGHIKSVTENLRLSFFGDIFATDTRYMEDF</sequence>
<gene>
    <name evidence="1" type="ORF">GOP47_0021432</name>
</gene>
<dbReference type="EMBL" id="JABFUD020000021">
    <property type="protein sequence ID" value="KAI5062885.1"/>
    <property type="molecule type" value="Genomic_DNA"/>
</dbReference>
<protein>
    <recommendedName>
        <fullName evidence="3">DUF4371 domain-containing protein</fullName>
    </recommendedName>
</protein>
<comment type="caution">
    <text evidence="1">The sequence shown here is derived from an EMBL/GenBank/DDBJ whole genome shotgun (WGS) entry which is preliminary data.</text>
</comment>
<evidence type="ECO:0000313" key="1">
    <source>
        <dbReference type="EMBL" id="KAI5062885.1"/>
    </source>
</evidence>
<organism evidence="1 2">
    <name type="scientific">Adiantum capillus-veneris</name>
    <name type="common">Maidenhair fern</name>
    <dbReference type="NCBI Taxonomy" id="13818"/>
    <lineage>
        <taxon>Eukaryota</taxon>
        <taxon>Viridiplantae</taxon>
        <taxon>Streptophyta</taxon>
        <taxon>Embryophyta</taxon>
        <taxon>Tracheophyta</taxon>
        <taxon>Polypodiopsida</taxon>
        <taxon>Polypodiidae</taxon>
        <taxon>Polypodiales</taxon>
        <taxon>Pteridineae</taxon>
        <taxon>Pteridaceae</taxon>
        <taxon>Vittarioideae</taxon>
        <taxon>Adiantum</taxon>
    </lineage>
</organism>
<reference evidence="1" key="1">
    <citation type="submission" date="2021-01" db="EMBL/GenBank/DDBJ databases">
        <title>Adiantum capillus-veneris genome.</title>
        <authorList>
            <person name="Fang Y."/>
            <person name="Liao Q."/>
        </authorList>
    </citation>
    <scope>NUCLEOTIDE SEQUENCE</scope>
    <source>
        <strain evidence="1">H3</strain>
        <tissue evidence="1">Leaf</tissue>
    </source>
</reference>
<dbReference type="PANTHER" id="PTHR46880">
    <property type="entry name" value="RAS-ASSOCIATING DOMAIN-CONTAINING PROTEIN"/>
    <property type="match status" value="1"/>
</dbReference>
<evidence type="ECO:0008006" key="3">
    <source>
        <dbReference type="Google" id="ProtNLM"/>
    </source>
</evidence>
<proteinExistence type="predicted"/>
<dbReference type="SUPFAM" id="SSF53098">
    <property type="entry name" value="Ribonuclease H-like"/>
    <property type="match status" value="1"/>
</dbReference>
<keyword evidence="2" id="KW-1185">Reference proteome</keyword>
<evidence type="ECO:0000313" key="2">
    <source>
        <dbReference type="Proteomes" id="UP000886520"/>
    </source>
</evidence>
<dbReference type="PANTHER" id="PTHR46880:SF5">
    <property type="entry name" value="DUF4371 DOMAIN-CONTAINING PROTEIN"/>
    <property type="match status" value="1"/>
</dbReference>